<evidence type="ECO:0000256" key="2">
    <source>
        <dbReference type="ARBA" id="ARBA00022679"/>
    </source>
</evidence>
<protein>
    <submittedName>
        <fullName evidence="9">Four-carbon acid sugar kinase family protein</fullName>
    </submittedName>
</protein>
<name>A0A4V0YGL8_9MICO</name>
<dbReference type="AlphaFoldDB" id="A0A4V0YGL8"/>
<dbReference type="KEGG" id="xya:ET471_17800"/>
<keyword evidence="4 9" id="KW-0418">Kinase</keyword>
<dbReference type="InterPro" id="IPR037051">
    <property type="entry name" value="4-carb_acid_sugar_kinase_N_sf"/>
</dbReference>
<evidence type="ECO:0000256" key="3">
    <source>
        <dbReference type="ARBA" id="ARBA00022741"/>
    </source>
</evidence>
<evidence type="ECO:0000259" key="7">
    <source>
        <dbReference type="Pfam" id="PF07005"/>
    </source>
</evidence>
<dbReference type="InterPro" id="IPR031475">
    <property type="entry name" value="NBD_C"/>
</dbReference>
<sequence>MIELGAVADDLTGATDLALMLTSAGYRTLVVVGTHWPSHPEADDVDAIVVALKSRTAPVADAVRDSVAATDRLRALGATRVYVKYCSTFDSTPEGNIGPVVSAVLARCGAPLTVVVPSFPATGRTVYQGHLFVRDRLLERSSMRDHPLTPMRDSDVVSVLQAQTPDTVGLVPLDVVRSGPDAVRAAVAENTLAVGSGGRARLVVVDATEDADLAVIAAATSDLPLLTGGSALAAHLPPPASLGASPAQGSATLAPDGTASVRSEATRFVGDVAPALREPDAGDRSGLVRPLERSVLHRAGPRVVLSGSASATTCRQVQAALDAGTGTRVIADVVRTPLGRETFIERMVRTALHTSGLHVVYTVGDASHLGHPADADLLELVLAEIAVRLADAGVDRLVVAGGETSGAVIGALGVRTLRLFPALSPGVGWARATREDGSTIDLVLKSGNFGTDDLFVSAWDRAPEAREPGKHEPMETA</sequence>
<dbReference type="InterPro" id="IPR010737">
    <property type="entry name" value="4-carb_acid_sugar_kinase_N"/>
</dbReference>
<feature type="domain" description="Four-carbon acid sugar kinase nucleotide binding" evidence="8">
    <location>
        <begin position="303"/>
        <end position="455"/>
    </location>
</feature>
<comment type="similarity">
    <text evidence="1">Belongs to the four-carbon acid sugar kinase family.</text>
</comment>
<evidence type="ECO:0000259" key="8">
    <source>
        <dbReference type="Pfam" id="PF17042"/>
    </source>
</evidence>
<evidence type="ECO:0000313" key="10">
    <source>
        <dbReference type="Proteomes" id="UP000292118"/>
    </source>
</evidence>
<gene>
    <name evidence="9" type="ORF">ET471_17800</name>
</gene>
<dbReference type="Pfam" id="PF17042">
    <property type="entry name" value="NBD_C"/>
    <property type="match status" value="1"/>
</dbReference>
<keyword evidence="5" id="KW-0067">ATP-binding</keyword>
<evidence type="ECO:0000256" key="1">
    <source>
        <dbReference type="ARBA" id="ARBA00005715"/>
    </source>
</evidence>
<organism evidence="9 10">
    <name type="scientific">Xylanimonas protaetiae</name>
    <dbReference type="NCBI Taxonomy" id="2509457"/>
    <lineage>
        <taxon>Bacteria</taxon>
        <taxon>Bacillati</taxon>
        <taxon>Actinomycetota</taxon>
        <taxon>Actinomycetes</taxon>
        <taxon>Micrococcales</taxon>
        <taxon>Promicromonosporaceae</taxon>
        <taxon>Xylanimonas</taxon>
    </lineage>
</organism>
<dbReference type="InterPro" id="IPR042213">
    <property type="entry name" value="NBD_C_sf"/>
</dbReference>
<keyword evidence="3" id="KW-0547">Nucleotide-binding</keyword>
<dbReference type="GO" id="GO:0005524">
    <property type="term" value="F:ATP binding"/>
    <property type="evidence" value="ECO:0007669"/>
    <property type="project" value="UniProtKB-KW"/>
</dbReference>
<keyword evidence="6" id="KW-0119">Carbohydrate metabolism</keyword>
<evidence type="ECO:0000256" key="4">
    <source>
        <dbReference type="ARBA" id="ARBA00022777"/>
    </source>
</evidence>
<reference evidence="9 10" key="1">
    <citation type="submission" date="2019-01" db="EMBL/GenBank/DDBJ databases">
        <title>Genome sequencing of strain FW10M-9.</title>
        <authorList>
            <person name="Heo J."/>
            <person name="Kim S.-J."/>
            <person name="Kim J.-S."/>
            <person name="Hong S.-B."/>
            <person name="Kwon S.-W."/>
        </authorList>
    </citation>
    <scope>NUCLEOTIDE SEQUENCE [LARGE SCALE GENOMIC DNA]</scope>
    <source>
        <strain evidence="9 10">FW10M-9</strain>
    </source>
</reference>
<dbReference type="Proteomes" id="UP000292118">
    <property type="component" value="Chromosome"/>
</dbReference>
<dbReference type="Gene3D" id="3.40.50.10840">
    <property type="entry name" value="Putative sugar-binding, N-terminal domain"/>
    <property type="match status" value="1"/>
</dbReference>
<proteinExistence type="inferred from homology"/>
<dbReference type="EMBL" id="CP035493">
    <property type="protein sequence ID" value="QAY71661.1"/>
    <property type="molecule type" value="Genomic_DNA"/>
</dbReference>
<dbReference type="GO" id="GO:0016301">
    <property type="term" value="F:kinase activity"/>
    <property type="evidence" value="ECO:0007669"/>
    <property type="project" value="UniProtKB-KW"/>
</dbReference>
<dbReference type="SUPFAM" id="SSF142764">
    <property type="entry name" value="YgbK-like"/>
    <property type="match status" value="1"/>
</dbReference>
<evidence type="ECO:0000313" key="9">
    <source>
        <dbReference type="EMBL" id="QAY71661.1"/>
    </source>
</evidence>
<feature type="domain" description="Four-carbon acid sugar kinase N-terminal" evidence="7">
    <location>
        <begin position="4"/>
        <end position="236"/>
    </location>
</feature>
<evidence type="ECO:0000256" key="6">
    <source>
        <dbReference type="ARBA" id="ARBA00023277"/>
    </source>
</evidence>
<dbReference type="RefSeq" id="WP_129190566.1">
    <property type="nucleotide sequence ID" value="NZ_CP035493.1"/>
</dbReference>
<evidence type="ECO:0000256" key="5">
    <source>
        <dbReference type="ARBA" id="ARBA00022840"/>
    </source>
</evidence>
<dbReference type="OrthoDB" id="191465at2"/>
<keyword evidence="10" id="KW-1185">Reference proteome</keyword>
<dbReference type="Gene3D" id="3.40.980.20">
    <property type="entry name" value="Four-carbon acid sugar kinase, nucleotide binding domain"/>
    <property type="match status" value="1"/>
</dbReference>
<keyword evidence="2" id="KW-0808">Transferase</keyword>
<dbReference type="Pfam" id="PF07005">
    <property type="entry name" value="SBD_N"/>
    <property type="match status" value="1"/>
</dbReference>
<accession>A0A4V0YGL8</accession>